<sequence length="73" mass="8094">MLATPLKPCVLFVLFQVYQTAQSTSRAQKEEQMVRSPHEFVIFGCLRRKCTHPLSGFPAGASVPDASIQGLWS</sequence>
<evidence type="ECO:0000313" key="2">
    <source>
        <dbReference type="EMBL" id="TRM69746.1"/>
    </source>
</evidence>
<organism evidence="2 3">
    <name type="scientific">Schizophyllum amplum</name>
    <dbReference type="NCBI Taxonomy" id="97359"/>
    <lineage>
        <taxon>Eukaryota</taxon>
        <taxon>Fungi</taxon>
        <taxon>Dikarya</taxon>
        <taxon>Basidiomycota</taxon>
        <taxon>Agaricomycotina</taxon>
        <taxon>Agaricomycetes</taxon>
        <taxon>Agaricomycetidae</taxon>
        <taxon>Agaricales</taxon>
        <taxon>Schizophyllaceae</taxon>
        <taxon>Schizophyllum</taxon>
    </lineage>
</organism>
<reference evidence="2 3" key="1">
    <citation type="journal article" date="2019" name="New Phytol.">
        <title>Comparative genomics reveals unique wood-decay strategies and fruiting body development in the Schizophyllaceae.</title>
        <authorList>
            <person name="Almasi E."/>
            <person name="Sahu N."/>
            <person name="Krizsan K."/>
            <person name="Balint B."/>
            <person name="Kovacs G.M."/>
            <person name="Kiss B."/>
            <person name="Cseklye J."/>
            <person name="Drula E."/>
            <person name="Henrissat B."/>
            <person name="Nagy I."/>
            <person name="Chovatia M."/>
            <person name="Adam C."/>
            <person name="LaButti K."/>
            <person name="Lipzen A."/>
            <person name="Riley R."/>
            <person name="Grigoriev I.V."/>
            <person name="Nagy L.G."/>
        </authorList>
    </citation>
    <scope>NUCLEOTIDE SEQUENCE [LARGE SCALE GENOMIC DNA]</scope>
    <source>
        <strain evidence="2 3">NL-1724</strain>
    </source>
</reference>
<gene>
    <name evidence="2" type="ORF">BD626DRAFT_475140</name>
</gene>
<protein>
    <recommendedName>
        <fullName evidence="4">Secreted protein</fullName>
    </recommendedName>
</protein>
<feature type="chain" id="PRO_5022035551" description="Secreted protein" evidence="1">
    <location>
        <begin position="24"/>
        <end position="73"/>
    </location>
</feature>
<keyword evidence="3" id="KW-1185">Reference proteome</keyword>
<proteinExistence type="predicted"/>
<accession>A0A550CY65</accession>
<dbReference type="Proteomes" id="UP000320762">
    <property type="component" value="Unassembled WGS sequence"/>
</dbReference>
<evidence type="ECO:0008006" key="4">
    <source>
        <dbReference type="Google" id="ProtNLM"/>
    </source>
</evidence>
<name>A0A550CY65_9AGAR</name>
<keyword evidence="1" id="KW-0732">Signal</keyword>
<feature type="signal peptide" evidence="1">
    <location>
        <begin position="1"/>
        <end position="23"/>
    </location>
</feature>
<evidence type="ECO:0000313" key="3">
    <source>
        <dbReference type="Proteomes" id="UP000320762"/>
    </source>
</evidence>
<evidence type="ECO:0000256" key="1">
    <source>
        <dbReference type="SAM" id="SignalP"/>
    </source>
</evidence>
<dbReference type="EMBL" id="VDMD01000001">
    <property type="protein sequence ID" value="TRM69746.1"/>
    <property type="molecule type" value="Genomic_DNA"/>
</dbReference>
<comment type="caution">
    <text evidence="2">The sequence shown here is derived from an EMBL/GenBank/DDBJ whole genome shotgun (WGS) entry which is preliminary data.</text>
</comment>
<dbReference type="AlphaFoldDB" id="A0A550CY65"/>